<dbReference type="EMBL" id="JASGCB010000006">
    <property type="protein sequence ID" value="MDI9259662.1"/>
    <property type="molecule type" value="Genomic_DNA"/>
</dbReference>
<feature type="transmembrane region" description="Helical" evidence="1">
    <location>
        <begin position="101"/>
        <end position="120"/>
    </location>
</feature>
<evidence type="ECO:0000313" key="3">
    <source>
        <dbReference type="Proteomes" id="UP001529245"/>
    </source>
</evidence>
<keyword evidence="1" id="KW-1133">Transmembrane helix</keyword>
<sequence length="258" mass="27678">MWKTIRRPFFLGGTLWWLGSAAYAFAKCAVQDSEVEWPAQLALARAFDIALAWSDSPASAFLLGIWISLMIWEDMRLGMDREHRVRGLTFLNVLWDRAARLAIGWGVGLVIMTLVVLTAVPTGGGHDVGSPHLAATAYLFAAALVRLTFVAATAAAVTAVSHALLGGAAYSLGICGWMEIAGRSKPRGLSAFGPWRILDAHVLRSIPNLRTQAPWLSDAVAATPGALVVSLLLPGIVIALLLWAAARKYGTRVVPAHF</sequence>
<comment type="caution">
    <text evidence="2">The sequence shown here is derived from an EMBL/GenBank/DDBJ whole genome shotgun (WGS) entry which is preliminary data.</text>
</comment>
<feature type="transmembrane region" description="Helical" evidence="1">
    <location>
        <begin position="225"/>
        <end position="246"/>
    </location>
</feature>
<evidence type="ECO:0000256" key="1">
    <source>
        <dbReference type="SAM" id="Phobius"/>
    </source>
</evidence>
<accession>A0ABT6XX33</accession>
<keyword evidence="1" id="KW-0812">Transmembrane</keyword>
<feature type="transmembrane region" description="Helical" evidence="1">
    <location>
        <begin position="132"/>
        <end position="156"/>
    </location>
</feature>
<feature type="transmembrane region" description="Helical" evidence="1">
    <location>
        <begin position="163"/>
        <end position="180"/>
    </location>
</feature>
<feature type="transmembrane region" description="Helical" evidence="1">
    <location>
        <begin position="50"/>
        <end position="72"/>
    </location>
</feature>
<proteinExistence type="predicted"/>
<evidence type="ECO:0000313" key="2">
    <source>
        <dbReference type="EMBL" id="MDI9259662.1"/>
    </source>
</evidence>
<protein>
    <recommendedName>
        <fullName evidence="4">ABC transporter permease</fullName>
    </recommendedName>
</protein>
<name>A0ABT6XX33_ALISE</name>
<dbReference type="Proteomes" id="UP001529245">
    <property type="component" value="Unassembled WGS sequence"/>
</dbReference>
<gene>
    <name evidence="2" type="ORF">QID03_05630</name>
</gene>
<reference evidence="2 3" key="1">
    <citation type="submission" date="2023-04" db="EMBL/GenBank/DDBJ databases">
        <title>A. sendaiensis sub sp. chiapanensis a novel subspecie with specific adaptation in bacterial cell wall isolated from an active volcano.</title>
        <authorList>
            <person name="Alvarez Gutierrez P.E."/>
            <person name="Ortiz Cortes L.Y."/>
        </authorList>
    </citation>
    <scope>NUCLEOTIDE SEQUENCE [LARGE SCALE GENOMIC DNA]</scope>
    <source>
        <strain evidence="2 3">PA2</strain>
    </source>
</reference>
<evidence type="ECO:0008006" key="4">
    <source>
        <dbReference type="Google" id="ProtNLM"/>
    </source>
</evidence>
<dbReference type="RefSeq" id="WP_283203211.1">
    <property type="nucleotide sequence ID" value="NZ_JASGCB010000006.1"/>
</dbReference>
<organism evidence="2 3">
    <name type="scientific">Alicyclobacillus sendaiensis PA2</name>
    <dbReference type="NCBI Taxonomy" id="3029425"/>
    <lineage>
        <taxon>Bacteria</taxon>
        <taxon>Bacillati</taxon>
        <taxon>Bacillota</taxon>
        <taxon>Bacilli</taxon>
        <taxon>Bacillales</taxon>
        <taxon>Alicyclobacillaceae</taxon>
        <taxon>Alicyclobacillus</taxon>
    </lineage>
</organism>
<keyword evidence="3" id="KW-1185">Reference proteome</keyword>
<keyword evidence="1" id="KW-0472">Membrane</keyword>